<dbReference type="Pfam" id="PF00392">
    <property type="entry name" value="GntR"/>
    <property type="match status" value="1"/>
</dbReference>
<dbReference type="Gene3D" id="1.20.120.530">
    <property type="entry name" value="GntR ligand-binding domain-like"/>
    <property type="match status" value="1"/>
</dbReference>
<dbReference type="InterPro" id="IPR036388">
    <property type="entry name" value="WH-like_DNA-bd_sf"/>
</dbReference>
<dbReference type="SUPFAM" id="SSF48008">
    <property type="entry name" value="GntR ligand-binding domain-like"/>
    <property type="match status" value="1"/>
</dbReference>
<evidence type="ECO:0000256" key="2">
    <source>
        <dbReference type="ARBA" id="ARBA00023125"/>
    </source>
</evidence>
<sequence length="267" mass="29236">MAARPATNSWGLTEFMRPERPSLGDTVVTALVERIVGARLEAGTALPSELEIGEQLGVSRTVVRESLKRLQSKGLILSRQGVGAVVLPMASWDLIDDVVLDALVRHDDSLAILDDLVRVRAALEMMMAEEAARRLLPPSLAPAPSSRPRPPDADTAEGLERIRAALVQMEEVRSSTVDFAKADVEFHAAIMELSGNLLGQAIVTSIHDKARTTDRYHGATSDERFRVTLEEHRVILAAIAEGRPVDAGRFMRAHIVDSWARRRLDTA</sequence>
<comment type="caution">
    <text evidence="5">The sequence shown here is derived from an EMBL/GenBank/DDBJ whole genome shotgun (WGS) entry which is preliminary data.</text>
</comment>
<dbReference type="SMART" id="SM00895">
    <property type="entry name" value="FCD"/>
    <property type="match status" value="1"/>
</dbReference>
<organism evidence="5 6">
    <name type="scientific">Candidatus Phosphoribacter hodrii</name>
    <dbReference type="NCBI Taxonomy" id="2953743"/>
    <lineage>
        <taxon>Bacteria</taxon>
        <taxon>Bacillati</taxon>
        <taxon>Actinomycetota</taxon>
        <taxon>Actinomycetes</taxon>
        <taxon>Micrococcales</taxon>
        <taxon>Dermatophilaceae</taxon>
        <taxon>Candidatus Phosphoribacter</taxon>
    </lineage>
</organism>
<dbReference type="SMART" id="SM00345">
    <property type="entry name" value="HTH_GNTR"/>
    <property type="match status" value="1"/>
</dbReference>
<keyword evidence="2" id="KW-0238">DNA-binding</keyword>
<dbReference type="GO" id="GO:0003677">
    <property type="term" value="F:DNA binding"/>
    <property type="evidence" value="ECO:0007669"/>
    <property type="project" value="UniProtKB-KW"/>
</dbReference>
<gene>
    <name evidence="5" type="ORF">IPP00_17125</name>
</gene>
<dbReference type="PANTHER" id="PTHR43537:SF44">
    <property type="entry name" value="GNTR FAMILY REGULATORY PROTEIN"/>
    <property type="match status" value="1"/>
</dbReference>
<protein>
    <submittedName>
        <fullName evidence="5">FadR family transcriptional regulator</fullName>
    </submittedName>
</protein>
<accession>A0A9D7XW25</accession>
<dbReference type="AlphaFoldDB" id="A0A9D7XW25"/>
<proteinExistence type="predicted"/>
<dbReference type="Pfam" id="PF07729">
    <property type="entry name" value="FCD"/>
    <property type="match status" value="1"/>
</dbReference>
<dbReference type="InterPro" id="IPR000524">
    <property type="entry name" value="Tscrpt_reg_HTH_GntR"/>
</dbReference>
<evidence type="ECO:0000313" key="6">
    <source>
        <dbReference type="Proteomes" id="UP000886632"/>
    </source>
</evidence>
<evidence type="ECO:0000256" key="3">
    <source>
        <dbReference type="ARBA" id="ARBA00023163"/>
    </source>
</evidence>
<evidence type="ECO:0000259" key="4">
    <source>
        <dbReference type="PROSITE" id="PS50949"/>
    </source>
</evidence>
<feature type="domain" description="HTH gntR-type" evidence="4">
    <location>
        <begin position="21"/>
        <end position="89"/>
    </location>
</feature>
<dbReference type="SUPFAM" id="SSF46785">
    <property type="entry name" value="Winged helix' DNA-binding domain"/>
    <property type="match status" value="1"/>
</dbReference>
<reference evidence="5" key="1">
    <citation type="submission" date="2020-10" db="EMBL/GenBank/DDBJ databases">
        <title>Connecting structure to function with the recovery of over 1000 high-quality activated sludge metagenome-assembled genomes encoding full-length rRNA genes using long-read sequencing.</title>
        <authorList>
            <person name="Singleton C.M."/>
            <person name="Petriglieri F."/>
            <person name="Kristensen J.M."/>
            <person name="Kirkegaard R.H."/>
            <person name="Michaelsen T.Y."/>
            <person name="Andersen M.H."/>
            <person name="Karst S.M."/>
            <person name="Dueholm M.S."/>
            <person name="Nielsen P.H."/>
            <person name="Albertsen M."/>
        </authorList>
    </citation>
    <scope>NUCLEOTIDE SEQUENCE</scope>
    <source>
        <strain evidence="5">Ribe_18-Q3-R11-54_MAXAC.001</strain>
    </source>
</reference>
<keyword evidence="3" id="KW-0804">Transcription</keyword>
<dbReference type="InterPro" id="IPR036390">
    <property type="entry name" value="WH_DNA-bd_sf"/>
</dbReference>
<dbReference type="EMBL" id="JADKGK010000029">
    <property type="protein sequence ID" value="MBL0005593.1"/>
    <property type="molecule type" value="Genomic_DNA"/>
</dbReference>
<name>A0A9D7XW25_9MICO</name>
<evidence type="ECO:0000313" key="5">
    <source>
        <dbReference type="EMBL" id="MBL0005593.1"/>
    </source>
</evidence>
<dbReference type="PRINTS" id="PR00035">
    <property type="entry name" value="HTHGNTR"/>
</dbReference>
<dbReference type="InterPro" id="IPR008920">
    <property type="entry name" value="TF_FadR/GntR_C"/>
</dbReference>
<dbReference type="GO" id="GO:0003700">
    <property type="term" value="F:DNA-binding transcription factor activity"/>
    <property type="evidence" value="ECO:0007669"/>
    <property type="project" value="InterPro"/>
</dbReference>
<keyword evidence="1" id="KW-0805">Transcription regulation</keyword>
<dbReference type="Proteomes" id="UP000886632">
    <property type="component" value="Unassembled WGS sequence"/>
</dbReference>
<dbReference type="PROSITE" id="PS50949">
    <property type="entry name" value="HTH_GNTR"/>
    <property type="match status" value="1"/>
</dbReference>
<dbReference type="InterPro" id="IPR011711">
    <property type="entry name" value="GntR_C"/>
</dbReference>
<evidence type="ECO:0000256" key="1">
    <source>
        <dbReference type="ARBA" id="ARBA00023015"/>
    </source>
</evidence>
<dbReference type="Gene3D" id="1.10.10.10">
    <property type="entry name" value="Winged helix-like DNA-binding domain superfamily/Winged helix DNA-binding domain"/>
    <property type="match status" value="1"/>
</dbReference>
<dbReference type="PANTHER" id="PTHR43537">
    <property type="entry name" value="TRANSCRIPTIONAL REGULATOR, GNTR FAMILY"/>
    <property type="match status" value="1"/>
</dbReference>
<dbReference type="CDD" id="cd07377">
    <property type="entry name" value="WHTH_GntR"/>
    <property type="match status" value="1"/>
</dbReference>